<name>A0ABX8BD19_9BACT</name>
<proteinExistence type="predicted"/>
<dbReference type="Proteomes" id="UP000676506">
    <property type="component" value="Chromosome 2"/>
</dbReference>
<dbReference type="RefSeq" id="WP_211430480.1">
    <property type="nucleotide sequence ID" value="NZ_CP072649.1"/>
</dbReference>
<accession>A0ABX8BD19</accession>
<evidence type="ECO:0000313" key="1">
    <source>
        <dbReference type="EMBL" id="QUW04591.1"/>
    </source>
</evidence>
<organism evidence="1 2">
    <name type="scientific">Chloracidobacterium validum</name>
    <dbReference type="NCBI Taxonomy" id="2821543"/>
    <lineage>
        <taxon>Bacteria</taxon>
        <taxon>Pseudomonadati</taxon>
        <taxon>Acidobacteriota</taxon>
        <taxon>Terriglobia</taxon>
        <taxon>Terriglobales</taxon>
        <taxon>Acidobacteriaceae</taxon>
        <taxon>Chloracidobacterium</taxon>
    </lineage>
</organism>
<dbReference type="InterPro" id="IPR008984">
    <property type="entry name" value="SMAD_FHA_dom_sf"/>
</dbReference>
<evidence type="ECO:0000313" key="2">
    <source>
        <dbReference type="Proteomes" id="UP000676506"/>
    </source>
</evidence>
<keyword evidence="2" id="KW-1185">Reference proteome</keyword>
<dbReference type="SUPFAM" id="SSF49879">
    <property type="entry name" value="SMAD/FHA domain"/>
    <property type="match status" value="1"/>
</dbReference>
<gene>
    <name evidence="1" type="ORF">J8C06_12470</name>
</gene>
<sequence>MLPQPEWWLHIINAPRTTSFGLPADQAWVAVGSGSDCDIVVDEPDIQQLAFQLNRRPNGDLWLYVHPAWLWSRAGARRANLRESIFPLDDPTVIAMSNASTRFILTRQATLSEAEHAACLAQAECAWAQSGMLPLRSSGSLPLSRPESASDPD</sequence>
<reference evidence="1 2" key="1">
    <citation type="submission" date="2021-03" db="EMBL/GenBank/DDBJ databases">
        <title>Genomic and phenotypic characterization of Chloracidobacterium isolates provides evidence for multiple species.</title>
        <authorList>
            <person name="Saini M.K."/>
            <person name="Costas A.M.G."/>
            <person name="Tank M."/>
            <person name="Bryant D.A."/>
        </authorList>
    </citation>
    <scope>NUCLEOTIDE SEQUENCE [LARGE SCALE GENOMIC DNA]</scope>
    <source>
        <strain evidence="1 2">BV2-C</strain>
    </source>
</reference>
<protein>
    <submittedName>
        <fullName evidence="1">Uncharacterized protein</fullName>
    </submittedName>
</protein>
<dbReference type="EMBL" id="CP072649">
    <property type="protein sequence ID" value="QUW04591.1"/>
    <property type="molecule type" value="Genomic_DNA"/>
</dbReference>